<evidence type="ECO:0000313" key="2">
    <source>
        <dbReference type="Proteomes" id="UP000215914"/>
    </source>
</evidence>
<dbReference type="Proteomes" id="UP000215914">
    <property type="component" value="Chromosome 3"/>
</dbReference>
<dbReference type="AlphaFoldDB" id="A0A251VAK0"/>
<protein>
    <submittedName>
        <fullName evidence="1">Uncharacterized protein</fullName>
    </submittedName>
</protein>
<organism evidence="1 2">
    <name type="scientific">Helianthus annuus</name>
    <name type="common">Common sunflower</name>
    <dbReference type="NCBI Taxonomy" id="4232"/>
    <lineage>
        <taxon>Eukaryota</taxon>
        <taxon>Viridiplantae</taxon>
        <taxon>Streptophyta</taxon>
        <taxon>Embryophyta</taxon>
        <taxon>Tracheophyta</taxon>
        <taxon>Spermatophyta</taxon>
        <taxon>Magnoliopsida</taxon>
        <taxon>eudicotyledons</taxon>
        <taxon>Gunneridae</taxon>
        <taxon>Pentapetalae</taxon>
        <taxon>asterids</taxon>
        <taxon>campanulids</taxon>
        <taxon>Asterales</taxon>
        <taxon>Asteraceae</taxon>
        <taxon>Asteroideae</taxon>
        <taxon>Heliantheae alliance</taxon>
        <taxon>Heliantheae</taxon>
        <taxon>Helianthus</taxon>
    </lineage>
</organism>
<name>A0A251VAK0_HELAN</name>
<dbReference type="InParanoid" id="A0A251VAK0"/>
<gene>
    <name evidence="1" type="ORF">HannXRQ_Chr03g0088511</name>
</gene>
<accession>A0A251VAK0</accession>
<sequence length="91" mass="10640">MPMSVKSAEEHLALLASFVASYENYILGKISDPATLDEDYDQIDPDDLEEMDLQWQMAMISRRASEEIHEQNRKEVCRAKCWFRQDQSEVL</sequence>
<dbReference type="EMBL" id="CM007892">
    <property type="protein sequence ID" value="OTG32605.1"/>
    <property type="molecule type" value="Genomic_DNA"/>
</dbReference>
<proteinExistence type="predicted"/>
<evidence type="ECO:0000313" key="1">
    <source>
        <dbReference type="EMBL" id="OTG32605.1"/>
    </source>
</evidence>
<keyword evidence="2" id="KW-1185">Reference proteome</keyword>
<reference evidence="2" key="1">
    <citation type="journal article" date="2017" name="Nature">
        <title>The sunflower genome provides insights into oil metabolism, flowering and Asterid evolution.</title>
        <authorList>
            <person name="Badouin H."/>
            <person name="Gouzy J."/>
            <person name="Grassa C.J."/>
            <person name="Murat F."/>
            <person name="Staton S.E."/>
            <person name="Cottret L."/>
            <person name="Lelandais-Briere C."/>
            <person name="Owens G.L."/>
            <person name="Carrere S."/>
            <person name="Mayjonade B."/>
            <person name="Legrand L."/>
            <person name="Gill N."/>
            <person name="Kane N.C."/>
            <person name="Bowers J.E."/>
            <person name="Hubner S."/>
            <person name="Bellec A."/>
            <person name="Berard A."/>
            <person name="Berges H."/>
            <person name="Blanchet N."/>
            <person name="Boniface M.C."/>
            <person name="Brunel D."/>
            <person name="Catrice O."/>
            <person name="Chaidir N."/>
            <person name="Claudel C."/>
            <person name="Donnadieu C."/>
            <person name="Faraut T."/>
            <person name="Fievet G."/>
            <person name="Helmstetter N."/>
            <person name="King M."/>
            <person name="Knapp S.J."/>
            <person name="Lai Z."/>
            <person name="Le Paslier M.C."/>
            <person name="Lippi Y."/>
            <person name="Lorenzon L."/>
            <person name="Mandel J.R."/>
            <person name="Marage G."/>
            <person name="Marchand G."/>
            <person name="Marquand E."/>
            <person name="Bret-Mestries E."/>
            <person name="Morien E."/>
            <person name="Nambeesan S."/>
            <person name="Nguyen T."/>
            <person name="Pegot-Espagnet P."/>
            <person name="Pouilly N."/>
            <person name="Raftis F."/>
            <person name="Sallet E."/>
            <person name="Schiex T."/>
            <person name="Thomas J."/>
            <person name="Vandecasteele C."/>
            <person name="Vares D."/>
            <person name="Vear F."/>
            <person name="Vautrin S."/>
            <person name="Crespi M."/>
            <person name="Mangin B."/>
            <person name="Burke J.M."/>
            <person name="Salse J."/>
            <person name="Munos S."/>
            <person name="Vincourt P."/>
            <person name="Rieseberg L.H."/>
            <person name="Langlade N.B."/>
        </authorList>
    </citation>
    <scope>NUCLEOTIDE SEQUENCE [LARGE SCALE GENOMIC DNA]</scope>
    <source>
        <strain evidence="2">cv. SF193</strain>
    </source>
</reference>